<evidence type="ECO:0000313" key="4">
    <source>
        <dbReference type="EMBL" id="SFF71076.1"/>
    </source>
</evidence>
<dbReference type="SUPFAM" id="SSF55874">
    <property type="entry name" value="ATPase domain of HSP90 chaperone/DNA topoisomerase II/histidine kinase"/>
    <property type="match status" value="1"/>
</dbReference>
<evidence type="ECO:0000259" key="3">
    <source>
        <dbReference type="Pfam" id="PF13581"/>
    </source>
</evidence>
<organism evidence="4 5">
    <name type="scientific">Streptomyces mirabilis</name>
    <dbReference type="NCBI Taxonomy" id="68239"/>
    <lineage>
        <taxon>Bacteria</taxon>
        <taxon>Bacillati</taxon>
        <taxon>Actinomycetota</taxon>
        <taxon>Actinomycetes</taxon>
        <taxon>Kitasatosporales</taxon>
        <taxon>Streptomycetaceae</taxon>
        <taxon>Streptomyces</taxon>
    </lineage>
</organism>
<dbReference type="GO" id="GO:0004674">
    <property type="term" value="F:protein serine/threonine kinase activity"/>
    <property type="evidence" value="ECO:0007669"/>
    <property type="project" value="UniProtKB-KW"/>
</dbReference>
<dbReference type="EMBL" id="FONR01000011">
    <property type="protein sequence ID" value="SFF71076.1"/>
    <property type="molecule type" value="Genomic_DNA"/>
</dbReference>
<dbReference type="InterPro" id="IPR036890">
    <property type="entry name" value="HATPase_C_sf"/>
</dbReference>
<sequence length="137" mass="14551">MAYPPREDYGSLNHSHIHTPERAREVSRRFLSVVAPNGGNGADAVVLVVSELVTNAVRHAGGVTGFRLEEGMGTVTVAVQDASPAPPRPLPMDAREPGGFGWHLVQELSADVQVYVHSTGKTVWAAVPLSPRCHPAG</sequence>
<dbReference type="InterPro" id="IPR050267">
    <property type="entry name" value="Anti-sigma-factor_SerPK"/>
</dbReference>
<reference evidence="4 5" key="1">
    <citation type="submission" date="2016-10" db="EMBL/GenBank/DDBJ databases">
        <authorList>
            <person name="de Groot N.N."/>
        </authorList>
    </citation>
    <scope>NUCLEOTIDE SEQUENCE [LARGE SCALE GENOMIC DNA]</scope>
    <source>
        <strain evidence="4 5">OK461</strain>
    </source>
</reference>
<dbReference type="CDD" id="cd16936">
    <property type="entry name" value="HATPase_RsbW-like"/>
    <property type="match status" value="1"/>
</dbReference>
<dbReference type="Proteomes" id="UP000181942">
    <property type="component" value="Unassembled WGS sequence"/>
</dbReference>
<dbReference type="AlphaFoldDB" id="A0A1I2L1R2"/>
<dbReference type="Gene3D" id="3.30.565.10">
    <property type="entry name" value="Histidine kinase-like ATPase, C-terminal domain"/>
    <property type="match status" value="1"/>
</dbReference>
<evidence type="ECO:0000313" key="5">
    <source>
        <dbReference type="Proteomes" id="UP000181942"/>
    </source>
</evidence>
<feature type="domain" description="Histidine kinase/HSP90-like ATPase" evidence="3">
    <location>
        <begin position="19"/>
        <end position="125"/>
    </location>
</feature>
<accession>A0A1I2L1R2</accession>
<keyword evidence="4" id="KW-0808">Transferase</keyword>
<feature type="region of interest" description="Disordered" evidence="2">
    <location>
        <begin position="1"/>
        <end position="21"/>
    </location>
</feature>
<dbReference type="PANTHER" id="PTHR35526:SF3">
    <property type="entry name" value="ANTI-SIGMA-F FACTOR RSBW"/>
    <property type="match status" value="1"/>
</dbReference>
<dbReference type="OrthoDB" id="5184679at2"/>
<keyword evidence="1" id="KW-0723">Serine/threonine-protein kinase</keyword>
<gene>
    <name evidence="4" type="ORF">SAMN02787118_1118</name>
</gene>
<keyword evidence="4" id="KW-0418">Kinase</keyword>
<dbReference type="InterPro" id="IPR003594">
    <property type="entry name" value="HATPase_dom"/>
</dbReference>
<protein>
    <submittedName>
        <fullName evidence="4">Histidine kinase-like ATPase domain-containing protein</fullName>
    </submittedName>
</protein>
<dbReference type="Pfam" id="PF13581">
    <property type="entry name" value="HATPase_c_2"/>
    <property type="match status" value="1"/>
</dbReference>
<evidence type="ECO:0000256" key="2">
    <source>
        <dbReference type="SAM" id="MobiDB-lite"/>
    </source>
</evidence>
<dbReference type="PANTHER" id="PTHR35526">
    <property type="entry name" value="ANTI-SIGMA-F FACTOR RSBW-RELATED"/>
    <property type="match status" value="1"/>
</dbReference>
<dbReference type="RefSeq" id="WP_107437916.1">
    <property type="nucleotide sequence ID" value="NZ_FONR01000011.1"/>
</dbReference>
<proteinExistence type="predicted"/>
<name>A0A1I2L1R2_9ACTN</name>
<evidence type="ECO:0000256" key="1">
    <source>
        <dbReference type="ARBA" id="ARBA00022527"/>
    </source>
</evidence>